<dbReference type="InterPro" id="IPR018062">
    <property type="entry name" value="HTH_AraC-typ_CS"/>
</dbReference>
<dbReference type="EMBL" id="LAQU01000003">
    <property type="protein sequence ID" value="KKB64750.1"/>
    <property type="molecule type" value="Genomic_DNA"/>
</dbReference>
<dbReference type="InterPro" id="IPR035418">
    <property type="entry name" value="AraC-bd_2"/>
</dbReference>
<evidence type="ECO:0000256" key="3">
    <source>
        <dbReference type="ARBA" id="ARBA00023163"/>
    </source>
</evidence>
<dbReference type="STRING" id="28092.WM40_05130"/>
<gene>
    <name evidence="6" type="ORF">WM40_05130</name>
</gene>
<name>A0A0F5K489_9BURK</name>
<dbReference type="InterPro" id="IPR050204">
    <property type="entry name" value="AraC_XylS_family_regulators"/>
</dbReference>
<evidence type="ECO:0000259" key="5">
    <source>
        <dbReference type="PROSITE" id="PS01124"/>
    </source>
</evidence>
<dbReference type="SUPFAM" id="SSF46689">
    <property type="entry name" value="Homeodomain-like"/>
    <property type="match status" value="2"/>
</dbReference>
<dbReference type="RefSeq" id="WP_024905932.1">
    <property type="nucleotide sequence ID" value="NZ_CADFGU010000005.1"/>
</dbReference>
<proteinExistence type="predicted"/>
<dbReference type="Pfam" id="PF12833">
    <property type="entry name" value="HTH_18"/>
    <property type="match status" value="1"/>
</dbReference>
<dbReference type="AlphaFoldDB" id="A0A0F5K489"/>
<dbReference type="Proteomes" id="UP000033618">
    <property type="component" value="Unassembled WGS sequence"/>
</dbReference>
<keyword evidence="3" id="KW-0804">Transcription</keyword>
<keyword evidence="7" id="KW-1185">Reference proteome</keyword>
<dbReference type="OrthoDB" id="185346at2"/>
<dbReference type="Pfam" id="PF14525">
    <property type="entry name" value="AraC_binding_2"/>
    <property type="match status" value="1"/>
</dbReference>
<evidence type="ECO:0000256" key="2">
    <source>
        <dbReference type="ARBA" id="ARBA00023125"/>
    </source>
</evidence>
<dbReference type="PATRIC" id="fig|28092.6.peg.1218"/>
<dbReference type="GO" id="GO:0043565">
    <property type="term" value="F:sequence-specific DNA binding"/>
    <property type="evidence" value="ECO:0007669"/>
    <property type="project" value="InterPro"/>
</dbReference>
<evidence type="ECO:0000256" key="4">
    <source>
        <dbReference type="SAM" id="MobiDB-lite"/>
    </source>
</evidence>
<keyword evidence="1" id="KW-0805">Transcription regulation</keyword>
<dbReference type="Gene3D" id="1.10.10.60">
    <property type="entry name" value="Homeodomain-like"/>
    <property type="match status" value="1"/>
</dbReference>
<dbReference type="SMART" id="SM00342">
    <property type="entry name" value="HTH_ARAC"/>
    <property type="match status" value="1"/>
</dbReference>
<dbReference type="PROSITE" id="PS01124">
    <property type="entry name" value="HTH_ARAC_FAMILY_2"/>
    <property type="match status" value="1"/>
</dbReference>
<dbReference type="InterPro" id="IPR009057">
    <property type="entry name" value="Homeodomain-like_sf"/>
</dbReference>
<reference evidence="6 7" key="1">
    <citation type="submission" date="2015-03" db="EMBL/GenBank/DDBJ databases">
        <title>Draft Genome Sequence of Burkholderia andropogonis type strain ICMP2807, isolated from Sorghum bicolor.</title>
        <authorList>
            <person name="Lopes-Santos L."/>
            <person name="Castro D.B."/>
            <person name="Ottoboni L.M."/>
            <person name="Park D."/>
            <person name="Weirc B.S."/>
            <person name="Destefano S.A."/>
        </authorList>
    </citation>
    <scope>NUCLEOTIDE SEQUENCE [LARGE SCALE GENOMIC DNA]</scope>
    <source>
        <strain evidence="6 7">ICMP2807</strain>
    </source>
</reference>
<sequence>MTPFSVVPSLAGAACFNESSLLLESGDFDEVRERVGAVFKPHKLAFAGRSERFVSRMHRAQYGNLTLNLLDYGADVTIDPERLGSFFLLQMPLQGGAVIECGDKYFDSSPHVASFVSPTLPLRMRWRHCPQVVLRIERDALERHCASHFGGEGRRVVEFDPSFEMTSPSALCLLPLLRLLADALGDPAHPLRNPLAYEQFESTILNALIYGQANNARDGIRASHRPLAPFYVKRVEEYIRAHLHEPLTIEQLAEFSGVSASTLFAGFRNRHGVSPMVWVRQARLQQVRDELRGKHGEPRSVTDVALKWGFSHLGRFAMEYKRTFGESPSSSLRQVGRKSRDDSCC</sequence>
<dbReference type="InterPro" id="IPR018060">
    <property type="entry name" value="HTH_AraC"/>
</dbReference>
<feature type="region of interest" description="Disordered" evidence="4">
    <location>
        <begin position="326"/>
        <end position="345"/>
    </location>
</feature>
<evidence type="ECO:0000256" key="1">
    <source>
        <dbReference type="ARBA" id="ARBA00023015"/>
    </source>
</evidence>
<protein>
    <submittedName>
        <fullName evidence="6">AraC family transcriptional regulator</fullName>
    </submittedName>
</protein>
<keyword evidence="2" id="KW-0238">DNA-binding</keyword>
<evidence type="ECO:0000313" key="6">
    <source>
        <dbReference type="EMBL" id="KKB64750.1"/>
    </source>
</evidence>
<feature type="domain" description="HTH araC/xylS-type" evidence="5">
    <location>
        <begin position="233"/>
        <end position="334"/>
    </location>
</feature>
<organism evidence="6 7">
    <name type="scientific">Robbsia andropogonis</name>
    <dbReference type="NCBI Taxonomy" id="28092"/>
    <lineage>
        <taxon>Bacteria</taxon>
        <taxon>Pseudomonadati</taxon>
        <taxon>Pseudomonadota</taxon>
        <taxon>Betaproteobacteria</taxon>
        <taxon>Burkholderiales</taxon>
        <taxon>Burkholderiaceae</taxon>
        <taxon>Robbsia</taxon>
    </lineage>
</organism>
<evidence type="ECO:0000313" key="7">
    <source>
        <dbReference type="Proteomes" id="UP000033618"/>
    </source>
</evidence>
<dbReference type="PROSITE" id="PS00041">
    <property type="entry name" value="HTH_ARAC_FAMILY_1"/>
    <property type="match status" value="1"/>
</dbReference>
<dbReference type="GO" id="GO:0003700">
    <property type="term" value="F:DNA-binding transcription factor activity"/>
    <property type="evidence" value="ECO:0007669"/>
    <property type="project" value="InterPro"/>
</dbReference>
<dbReference type="PANTHER" id="PTHR46796">
    <property type="entry name" value="HTH-TYPE TRANSCRIPTIONAL ACTIVATOR RHAS-RELATED"/>
    <property type="match status" value="1"/>
</dbReference>
<dbReference type="PANTHER" id="PTHR46796:SF6">
    <property type="entry name" value="ARAC SUBFAMILY"/>
    <property type="match status" value="1"/>
</dbReference>
<comment type="caution">
    <text evidence="6">The sequence shown here is derived from an EMBL/GenBank/DDBJ whole genome shotgun (WGS) entry which is preliminary data.</text>
</comment>
<accession>A0A0F5K489</accession>